<gene>
    <name evidence="2" type="ORF">ccrud_14465</name>
</gene>
<keyword evidence="2" id="KW-0614">Plasmid</keyword>
<accession>A0A172QY18</accession>
<feature type="transmembrane region" description="Helical" evidence="1">
    <location>
        <begin position="67"/>
        <end position="90"/>
    </location>
</feature>
<sequence length="94" mass="10532">MAVEKIRGRLTRIRPITRLVFAGYILAATLLAPVEGWVAAVVNVGQSVLCGYLAFESGRQIYLRFGWWLAILFSLFVVAVWVLIKGIWLVPDVI</sequence>
<reference evidence="2 3" key="1">
    <citation type="submission" date="2016-05" db="EMBL/GenBank/DDBJ databases">
        <title>Complete genome sequence of Corynebacterium crudilactis, a new Corynebacterium species isolated from raw cow's milk.</title>
        <authorList>
            <person name="Christian R."/>
            <person name="Zimmermann J."/>
            <person name="Lipski A."/>
            <person name="Kalinowski J."/>
        </authorList>
    </citation>
    <scope>NUCLEOTIDE SEQUENCE [LARGE SCALE GENOMIC DNA]</scope>
    <source>
        <strain evidence="2 3">JZ16</strain>
        <plasmid evidence="2 3">pCRULAC1</plasmid>
    </source>
</reference>
<evidence type="ECO:0000313" key="3">
    <source>
        <dbReference type="Proteomes" id="UP000076929"/>
    </source>
</evidence>
<dbReference type="KEGG" id="ccjz:ccrud_14465"/>
<dbReference type="Proteomes" id="UP000076929">
    <property type="component" value="Plasmid pCRULAC1"/>
</dbReference>
<keyword evidence="1" id="KW-0812">Transmembrane</keyword>
<keyword evidence="3" id="KW-1185">Reference proteome</keyword>
<dbReference type="EMBL" id="CP015623">
    <property type="protein sequence ID" value="ANE05540.1"/>
    <property type="molecule type" value="Genomic_DNA"/>
</dbReference>
<evidence type="ECO:0000313" key="2">
    <source>
        <dbReference type="EMBL" id="ANE05540.1"/>
    </source>
</evidence>
<evidence type="ECO:0000256" key="1">
    <source>
        <dbReference type="SAM" id="Phobius"/>
    </source>
</evidence>
<organism evidence="2 3">
    <name type="scientific">Corynebacterium crudilactis</name>
    <dbReference type="NCBI Taxonomy" id="1652495"/>
    <lineage>
        <taxon>Bacteria</taxon>
        <taxon>Bacillati</taxon>
        <taxon>Actinomycetota</taxon>
        <taxon>Actinomycetes</taxon>
        <taxon>Mycobacteriales</taxon>
        <taxon>Corynebacteriaceae</taxon>
        <taxon>Corynebacterium</taxon>
    </lineage>
</organism>
<keyword evidence="1" id="KW-1133">Transmembrane helix</keyword>
<dbReference type="RefSeq" id="WP_066570440.1">
    <property type="nucleotide sequence ID" value="NZ_CP015623.1"/>
</dbReference>
<geneLocation type="plasmid" evidence="2 3">
    <name>pCRULAC1</name>
</geneLocation>
<name>A0A172QY18_9CORY</name>
<proteinExistence type="predicted"/>
<keyword evidence="1" id="KW-0472">Membrane</keyword>
<protein>
    <submittedName>
        <fullName evidence="2">Uncharacterized protein</fullName>
    </submittedName>
</protein>
<dbReference type="AlphaFoldDB" id="A0A172QY18"/>
<feature type="transmembrane region" description="Helical" evidence="1">
    <location>
        <begin position="12"/>
        <end position="31"/>
    </location>
</feature>